<dbReference type="InterPro" id="IPR007543">
    <property type="entry name" value="LptD_C"/>
</dbReference>
<reference evidence="4" key="1">
    <citation type="submission" date="2020-09" db="EMBL/GenBank/DDBJ databases">
        <title>Genome seq and assembly of Limnohabitants sp.</title>
        <authorList>
            <person name="Chhetri G."/>
        </authorList>
    </citation>
    <scope>NUCLEOTIDE SEQUENCE</scope>
    <source>
        <strain evidence="4">JUR4</strain>
    </source>
</reference>
<feature type="domain" description="LPS-assembly protein LptD central" evidence="3">
    <location>
        <begin position="197"/>
        <end position="290"/>
    </location>
</feature>
<evidence type="ECO:0000259" key="3">
    <source>
        <dbReference type="Pfam" id="PF19838"/>
    </source>
</evidence>
<evidence type="ECO:0000313" key="5">
    <source>
        <dbReference type="Proteomes" id="UP000647424"/>
    </source>
</evidence>
<dbReference type="Gene3D" id="2.60.450.10">
    <property type="entry name" value="Lipopolysaccharide (LPS) transport protein A like domain"/>
    <property type="match status" value="1"/>
</dbReference>
<evidence type="ECO:0000259" key="2">
    <source>
        <dbReference type="Pfam" id="PF04453"/>
    </source>
</evidence>
<feature type="signal peptide" evidence="1">
    <location>
        <begin position="1"/>
        <end position="25"/>
    </location>
</feature>
<dbReference type="InterPro" id="IPR050218">
    <property type="entry name" value="LptD"/>
</dbReference>
<dbReference type="PANTHER" id="PTHR30189:SF1">
    <property type="entry name" value="LPS-ASSEMBLY PROTEIN LPTD"/>
    <property type="match status" value="1"/>
</dbReference>
<dbReference type="InterPro" id="IPR045659">
    <property type="entry name" value="LptD_2"/>
</dbReference>
<dbReference type="Pfam" id="PF19838">
    <property type="entry name" value="LptD_2"/>
    <property type="match status" value="1"/>
</dbReference>
<keyword evidence="1" id="KW-0472">Membrane</keyword>
<dbReference type="GO" id="GO:0043165">
    <property type="term" value="P:Gram-negative-bacterium-type cell outer membrane assembly"/>
    <property type="evidence" value="ECO:0007669"/>
    <property type="project" value="UniProtKB-UniRule"/>
</dbReference>
<dbReference type="GO" id="GO:1990351">
    <property type="term" value="C:transporter complex"/>
    <property type="evidence" value="ECO:0007669"/>
    <property type="project" value="TreeGrafter"/>
</dbReference>
<organism evidence="4 5">
    <name type="scientific">Limnohabitans radicicola</name>
    <dbReference type="NCBI Taxonomy" id="2771427"/>
    <lineage>
        <taxon>Bacteria</taxon>
        <taxon>Pseudomonadati</taxon>
        <taxon>Pseudomonadota</taxon>
        <taxon>Betaproteobacteria</taxon>
        <taxon>Burkholderiales</taxon>
        <taxon>Comamonadaceae</taxon>
        <taxon>Limnohabitans</taxon>
    </lineage>
</organism>
<evidence type="ECO:0000313" key="4">
    <source>
        <dbReference type="EMBL" id="MBD8050249.1"/>
    </source>
</evidence>
<comment type="subcellular location">
    <subcellularLocation>
        <location evidence="1">Cell outer membrane</location>
    </subcellularLocation>
</comment>
<dbReference type="HAMAP" id="MF_01411">
    <property type="entry name" value="LPS_assembly_LptD"/>
    <property type="match status" value="1"/>
</dbReference>
<dbReference type="Proteomes" id="UP000647424">
    <property type="component" value="Unassembled WGS sequence"/>
</dbReference>
<sequence precursor="true">MRTTAAWAVALVVGLAAWPAGSAWGQGTGVKLRTSPKLEENLSPKESTQSTVYSTADSMVTRPDMDLVLQGKAEIRKPGMNIKADRIDYDQTQDIVNATGQVRINRIGNIFEGPRLTLQVDSFTGAMDKPRFELIQSQGYGTAERIDFLDSNRMVAHQTRYTTCRRQPGPDWLPEWLLKATSLSTDNEESTGRAEGVQLEFMGMSTPTLPAASFALTDERKSGFLAPLYGIDTLNGIDVMQPYYWNIAPNRDATFTPRVMTKRGAALETDFRYLENNYNGQARFNYMPSDSLRQQSRWGLSTLHNGSYDTGLDSVGRIGLGLTLNRVSDDNYWRDFPRTGTGATMALTQRLLPSTGSVSWGRGNFSMTAQVQRWQALQDVSSPITPPYDRAPQLTLRYNEWNPSGLDWSITGDTTRFEADYSRIPNSSALPMNGERSYVLGQVSHPWVRPWGFFTPKMQLHGTRYQMDRPLSDGTAVANRVLPTFSLDSGLTFERETAWFGRSLVQTLEPRAFYARTPYRKQDMLPVYDTGITDFNLSTIYSENPYVGQDRLVDNNALTLGVNSRFFDAGNGAELLRLGVAQRIRFADQQVTLPGQTADKSGFSDLLLGAGMRWDDRWSVDSLVQLNPQTSTVSRTTLQTRYNPGPYRLLNLAYRVNRNVSTGTTASEMVDVGWQWPLSSFTWGDKPDDSGVVKGGQGLGADRWYTVGRMNFSVTDHKLVDTLIGFEYDAGCWLGRVVLERLQSTVTTSSARLLFQLEFVGLARVGSSPLQSLKNNIQRYQYLRDDKATTSRFLQYE</sequence>
<protein>
    <recommendedName>
        <fullName evidence="1">LPS-assembly protein LptD</fullName>
    </recommendedName>
</protein>
<accession>A0A927FF65</accession>
<dbReference type="GO" id="GO:0009279">
    <property type="term" value="C:cell outer membrane"/>
    <property type="evidence" value="ECO:0007669"/>
    <property type="project" value="UniProtKB-SubCell"/>
</dbReference>
<evidence type="ECO:0000256" key="1">
    <source>
        <dbReference type="HAMAP-Rule" id="MF_01411"/>
    </source>
</evidence>
<keyword evidence="5" id="KW-1185">Reference proteome</keyword>
<proteinExistence type="inferred from homology"/>
<feature type="chain" id="PRO_5038192589" description="LPS-assembly protein LptD" evidence="1">
    <location>
        <begin position="26"/>
        <end position="797"/>
    </location>
</feature>
<comment type="caution">
    <text evidence="1">Lacks conserved residue(s) required for the propagation of feature annotation.</text>
</comment>
<dbReference type="GO" id="GO:0015920">
    <property type="term" value="P:lipopolysaccharide transport"/>
    <property type="evidence" value="ECO:0007669"/>
    <property type="project" value="InterPro"/>
</dbReference>
<dbReference type="InterPro" id="IPR020889">
    <property type="entry name" value="LipoPS_assembly_LptD"/>
</dbReference>
<dbReference type="PANTHER" id="PTHR30189">
    <property type="entry name" value="LPS-ASSEMBLY PROTEIN"/>
    <property type="match status" value="1"/>
</dbReference>
<keyword evidence="1" id="KW-0998">Cell outer membrane</keyword>
<gene>
    <name evidence="1" type="primary">lptD</name>
    <name evidence="4" type="ORF">IC609_06810</name>
</gene>
<comment type="subunit">
    <text evidence="1">Component of the lipopolysaccharide transport and assembly complex. Interacts with LptE and LptA.</text>
</comment>
<dbReference type="AlphaFoldDB" id="A0A927FF65"/>
<feature type="domain" description="LptD C-terminal" evidence="2">
    <location>
        <begin position="296"/>
        <end position="679"/>
    </location>
</feature>
<dbReference type="Pfam" id="PF04453">
    <property type="entry name" value="LptD"/>
    <property type="match status" value="1"/>
</dbReference>
<comment type="caution">
    <text evidence="4">The sequence shown here is derived from an EMBL/GenBank/DDBJ whole genome shotgun (WGS) entry which is preliminary data.</text>
</comment>
<dbReference type="EMBL" id="JACYFT010000001">
    <property type="protein sequence ID" value="MBD8050249.1"/>
    <property type="molecule type" value="Genomic_DNA"/>
</dbReference>
<comment type="similarity">
    <text evidence="1">Belongs to the LptD family.</text>
</comment>
<comment type="function">
    <text evidence="1">Together with LptE, is involved in the assembly of lipopolysaccharide (LPS) at the surface of the outer membrane.</text>
</comment>
<keyword evidence="1" id="KW-0732">Signal</keyword>
<name>A0A927FF65_9BURK</name>